<organism evidence="2">
    <name type="scientific">Talaromyces marneffei PM1</name>
    <dbReference type="NCBI Taxonomy" id="1077442"/>
    <lineage>
        <taxon>Eukaryota</taxon>
        <taxon>Fungi</taxon>
        <taxon>Dikarya</taxon>
        <taxon>Ascomycota</taxon>
        <taxon>Pezizomycotina</taxon>
        <taxon>Eurotiomycetes</taxon>
        <taxon>Eurotiomycetidae</taxon>
        <taxon>Eurotiales</taxon>
        <taxon>Trichocomaceae</taxon>
        <taxon>Talaromyces</taxon>
        <taxon>Talaromyces sect. Talaromyces</taxon>
    </lineage>
</organism>
<comment type="caution">
    <text evidence="2">The sequence shown here is derived from an EMBL/GenBank/DDBJ whole genome shotgun (WGS) entry which is preliminary data.</text>
</comment>
<dbReference type="HOGENOM" id="CLU_641203_0_0_1"/>
<feature type="compositionally biased region" description="Polar residues" evidence="1">
    <location>
        <begin position="198"/>
        <end position="207"/>
    </location>
</feature>
<dbReference type="AlphaFoldDB" id="A0A093UNE0"/>
<sequence length="428" mass="49728">MSAPDDVFLGEEFHGKAWGDDGLLVEEQESDPYPALPQIIRDIYDTATPAVNSYLSEPTSENLREITRYNRDIERINKSADRGLFQFMIPTTLFDTFLGDLRPVLKRLTKNSSDTKSIDRLHEILENFERAKRNFGYPSSWELNLPRHVKKIIEQRSRQKLNKKEDTQTRKRTNPPFESDIEMKNASQSESDTDMESQHSSQISRSTWKPGETRKREKILGYIPYYSTNVENLEKTMSGVRFIIEKKNKRNPIALVSGSDVGREVVQAYLSLKDSEKFDLRNSDKRWGQKDMYDFDKILGAAGKPFNSKALYSNRYYPNGYFLVRMKNGVGDHIMNRQAVRKILGPGDADQRIREFYDRVKETPPWEMTPSNWRPQQLLLDQSEIDRSQSTVGDISRIIPQSLINSILVNWSDKGARNNWMNYCEGWL</sequence>
<proteinExistence type="predicted"/>
<evidence type="ECO:0000256" key="1">
    <source>
        <dbReference type="SAM" id="MobiDB-lite"/>
    </source>
</evidence>
<reference evidence="2" key="1">
    <citation type="journal article" date="2014" name="PLoS Genet.">
        <title>Signature Gene Expression Reveals Novel Clues to the Molecular Mechanisms of Dimorphic Transition in Penicillium marneffei.</title>
        <authorList>
            <person name="Yang E."/>
            <person name="Wang G."/>
            <person name="Cai J."/>
            <person name="Woo P.C."/>
            <person name="Lau S.K."/>
            <person name="Yuen K.-Y."/>
            <person name="Chow W.-N."/>
            <person name="Lin X."/>
        </authorList>
    </citation>
    <scope>NUCLEOTIDE SEQUENCE [LARGE SCALE GENOMIC DNA]</scope>
    <source>
        <strain evidence="2">PM1</strain>
    </source>
</reference>
<dbReference type="EMBL" id="JPOX01000060">
    <property type="protein sequence ID" value="KFX41430.1"/>
    <property type="molecule type" value="Genomic_DNA"/>
</dbReference>
<accession>A0A093UNE0</accession>
<gene>
    <name evidence="2" type="ORF">GQ26_0600340</name>
</gene>
<evidence type="ECO:0000313" key="2">
    <source>
        <dbReference type="EMBL" id="KFX41430.1"/>
    </source>
</evidence>
<protein>
    <submittedName>
        <fullName evidence="2">Uncharacterized protein</fullName>
    </submittedName>
</protein>
<feature type="region of interest" description="Disordered" evidence="1">
    <location>
        <begin position="154"/>
        <end position="210"/>
    </location>
</feature>
<name>A0A093UNE0_TALMA</name>
<feature type="compositionally biased region" description="Basic and acidic residues" evidence="1">
    <location>
        <begin position="154"/>
        <end position="169"/>
    </location>
</feature>